<dbReference type="EMBL" id="BDSA01000004">
    <property type="protein sequence ID" value="GBE62274.1"/>
    <property type="molecule type" value="Genomic_DNA"/>
</dbReference>
<evidence type="ECO:0000256" key="1">
    <source>
        <dbReference type="SAM" id="MobiDB-lite"/>
    </source>
</evidence>
<dbReference type="VEuPathDB" id="PiroplasmaDB:BOVATA_037670"/>
<organism evidence="2 3">
    <name type="scientific">Babesia ovata</name>
    <dbReference type="NCBI Taxonomy" id="189622"/>
    <lineage>
        <taxon>Eukaryota</taxon>
        <taxon>Sar</taxon>
        <taxon>Alveolata</taxon>
        <taxon>Apicomplexa</taxon>
        <taxon>Aconoidasida</taxon>
        <taxon>Piroplasmida</taxon>
        <taxon>Babesiidae</taxon>
        <taxon>Babesia</taxon>
    </lineage>
</organism>
<proteinExistence type="predicted"/>
<protein>
    <submittedName>
        <fullName evidence="2">Thioredoxin family protein, putative</fullName>
    </submittedName>
</protein>
<dbReference type="AlphaFoldDB" id="A0A2H6KH11"/>
<reference evidence="2 3" key="1">
    <citation type="journal article" date="2017" name="BMC Genomics">
        <title>Whole-genome assembly of Babesia ovata and comparative genomics between closely related pathogens.</title>
        <authorList>
            <person name="Yamagishi J."/>
            <person name="Asada M."/>
            <person name="Hakimi H."/>
            <person name="Tanaka T.Q."/>
            <person name="Sugimoto C."/>
            <person name="Kawazu S."/>
        </authorList>
    </citation>
    <scope>NUCLEOTIDE SEQUENCE [LARGE SCALE GENOMIC DNA]</scope>
    <source>
        <strain evidence="2 3">Miyake</strain>
    </source>
</reference>
<accession>A0A2H6KH11</accession>
<keyword evidence="3" id="KW-1185">Reference proteome</keyword>
<sequence length="73" mass="8438">MAPSQKESELVRKVHDNVLAALLQKEREVQDELDNITHVESKLAHMRDEDALRGSGRPDCRRSRRRTPSDWSS</sequence>
<evidence type="ECO:0000313" key="2">
    <source>
        <dbReference type="EMBL" id="GBE62274.1"/>
    </source>
</evidence>
<feature type="region of interest" description="Disordered" evidence="1">
    <location>
        <begin position="47"/>
        <end position="73"/>
    </location>
</feature>
<dbReference type="GeneID" id="39876044"/>
<name>A0A2H6KH11_9APIC</name>
<dbReference type="OrthoDB" id="10257948at2759"/>
<feature type="compositionally biased region" description="Basic and acidic residues" evidence="1">
    <location>
        <begin position="47"/>
        <end position="61"/>
    </location>
</feature>
<dbReference type="RefSeq" id="XP_028868517.1">
    <property type="nucleotide sequence ID" value="XM_029012684.1"/>
</dbReference>
<comment type="caution">
    <text evidence="2">The sequence shown here is derived from an EMBL/GenBank/DDBJ whole genome shotgun (WGS) entry which is preliminary data.</text>
</comment>
<gene>
    <name evidence="2" type="ORF">BOVATA_037670</name>
</gene>
<dbReference type="Proteomes" id="UP000236319">
    <property type="component" value="Unassembled WGS sequence"/>
</dbReference>
<evidence type="ECO:0000313" key="3">
    <source>
        <dbReference type="Proteomes" id="UP000236319"/>
    </source>
</evidence>